<dbReference type="Proteomes" id="UP000077202">
    <property type="component" value="Unassembled WGS sequence"/>
</dbReference>
<gene>
    <name evidence="2" type="ORF">AXG93_4666s1350</name>
</gene>
<feature type="region of interest" description="Disordered" evidence="1">
    <location>
        <begin position="1"/>
        <end position="37"/>
    </location>
</feature>
<reference evidence="2" key="1">
    <citation type="submission" date="2016-03" db="EMBL/GenBank/DDBJ databases">
        <title>Mechanisms controlling the formation of the plant cell surface in tip-growing cells are functionally conserved among land plants.</title>
        <authorList>
            <person name="Honkanen S."/>
            <person name="Jones V.A."/>
            <person name="Morieri G."/>
            <person name="Champion C."/>
            <person name="Hetherington A.J."/>
            <person name="Kelly S."/>
            <person name="Saint-Marcoux D."/>
            <person name="Proust H."/>
            <person name="Prescott H."/>
            <person name="Dolan L."/>
        </authorList>
    </citation>
    <scope>NUCLEOTIDE SEQUENCE [LARGE SCALE GENOMIC DNA]</scope>
    <source>
        <tissue evidence="2">Whole gametophyte</tissue>
    </source>
</reference>
<keyword evidence="3" id="KW-1185">Reference proteome</keyword>
<proteinExistence type="predicted"/>
<sequence>MGDARLQRLPRSRPGRRVDTRCPSSKPREQQQASKCRAMKSRIDKSWCFDESLVSHYDAIEMPDVLLLSEVDAESFDDDDDDEYLSTTVCLPGVPSKHPDDRAR</sequence>
<comment type="caution">
    <text evidence="2">The sequence shown here is derived from an EMBL/GenBank/DDBJ whole genome shotgun (WGS) entry which is preliminary data.</text>
</comment>
<evidence type="ECO:0000256" key="1">
    <source>
        <dbReference type="SAM" id="MobiDB-lite"/>
    </source>
</evidence>
<dbReference type="EMBL" id="LVLJ01001967">
    <property type="protein sequence ID" value="OAE27164.1"/>
    <property type="molecule type" value="Genomic_DNA"/>
</dbReference>
<evidence type="ECO:0000313" key="3">
    <source>
        <dbReference type="Proteomes" id="UP000077202"/>
    </source>
</evidence>
<protein>
    <submittedName>
        <fullName evidence="2">Uncharacterized protein</fullName>
    </submittedName>
</protein>
<organism evidence="2 3">
    <name type="scientific">Marchantia polymorpha subsp. ruderalis</name>
    <dbReference type="NCBI Taxonomy" id="1480154"/>
    <lineage>
        <taxon>Eukaryota</taxon>
        <taxon>Viridiplantae</taxon>
        <taxon>Streptophyta</taxon>
        <taxon>Embryophyta</taxon>
        <taxon>Marchantiophyta</taxon>
        <taxon>Marchantiopsida</taxon>
        <taxon>Marchantiidae</taxon>
        <taxon>Marchantiales</taxon>
        <taxon>Marchantiaceae</taxon>
        <taxon>Marchantia</taxon>
    </lineage>
</organism>
<evidence type="ECO:0000313" key="2">
    <source>
        <dbReference type="EMBL" id="OAE27164.1"/>
    </source>
</evidence>
<accession>A0A176W263</accession>
<name>A0A176W263_MARPO</name>
<dbReference type="AlphaFoldDB" id="A0A176W263"/>